<evidence type="ECO:0000313" key="3">
    <source>
        <dbReference type="Proteomes" id="UP000239485"/>
    </source>
</evidence>
<gene>
    <name evidence="2" type="ORF">CLV92_101248</name>
</gene>
<organism evidence="2 3">
    <name type="scientific">Kineococcus xinjiangensis</name>
    <dbReference type="NCBI Taxonomy" id="512762"/>
    <lineage>
        <taxon>Bacteria</taxon>
        <taxon>Bacillati</taxon>
        <taxon>Actinomycetota</taxon>
        <taxon>Actinomycetes</taxon>
        <taxon>Kineosporiales</taxon>
        <taxon>Kineosporiaceae</taxon>
        <taxon>Kineococcus</taxon>
    </lineage>
</organism>
<reference evidence="2 3" key="1">
    <citation type="submission" date="2018-02" db="EMBL/GenBank/DDBJ databases">
        <title>Genomic Encyclopedia of Archaeal and Bacterial Type Strains, Phase II (KMG-II): from individual species to whole genera.</title>
        <authorList>
            <person name="Goeker M."/>
        </authorList>
    </citation>
    <scope>NUCLEOTIDE SEQUENCE [LARGE SCALE GENOMIC DNA]</scope>
    <source>
        <strain evidence="2 3">DSM 22857</strain>
    </source>
</reference>
<dbReference type="Pfam" id="PF12028">
    <property type="entry name" value="DUF3515"/>
    <property type="match status" value="1"/>
</dbReference>
<dbReference type="RefSeq" id="WP_104430941.1">
    <property type="nucleotide sequence ID" value="NZ_PTJD01000001.1"/>
</dbReference>
<keyword evidence="3" id="KW-1185">Reference proteome</keyword>
<dbReference type="Proteomes" id="UP000239485">
    <property type="component" value="Unassembled WGS sequence"/>
</dbReference>
<feature type="region of interest" description="Disordered" evidence="1">
    <location>
        <begin position="1"/>
        <end position="21"/>
    </location>
</feature>
<dbReference type="AlphaFoldDB" id="A0A2S6IW12"/>
<accession>A0A2S6IW12</accession>
<name>A0A2S6IW12_9ACTN</name>
<evidence type="ECO:0000256" key="1">
    <source>
        <dbReference type="SAM" id="MobiDB-lite"/>
    </source>
</evidence>
<feature type="compositionally biased region" description="Low complexity" evidence="1">
    <location>
        <begin position="1"/>
        <end position="15"/>
    </location>
</feature>
<evidence type="ECO:0000313" key="2">
    <source>
        <dbReference type="EMBL" id="PPK98552.1"/>
    </source>
</evidence>
<dbReference type="EMBL" id="PTJD01000001">
    <property type="protein sequence ID" value="PPK98552.1"/>
    <property type="molecule type" value="Genomic_DNA"/>
</dbReference>
<comment type="caution">
    <text evidence="2">The sequence shown here is derived from an EMBL/GenBank/DDBJ whole genome shotgun (WGS) entry which is preliminary data.</text>
</comment>
<dbReference type="OrthoDB" id="4331648at2"/>
<proteinExistence type="predicted"/>
<sequence>MDAGTAAQGGTAAPDPARRRRETAAGVAVVAVVAAAAAVALVSSRGPDVEPAPEGSSRDCADLLRRLPRVLDAGERRELTLPGVAQWEGVSETVLRCGVPPPGPSELPCLSFSGRDGVTVDWLLVAQSERASRFVSFGRTPAVEVTADATGPDATAVLVDLGPALAPLPVDRRCR</sequence>
<dbReference type="InterPro" id="IPR021903">
    <property type="entry name" value="DUF3515"/>
</dbReference>
<protein>
    <submittedName>
        <fullName evidence="2">Uncharacterized protein DUF3515</fullName>
    </submittedName>
</protein>